<keyword evidence="4" id="KW-1185">Reference proteome</keyword>
<keyword evidence="2" id="KW-0732">Signal</keyword>
<evidence type="ECO:0000256" key="2">
    <source>
        <dbReference type="SAM" id="SignalP"/>
    </source>
</evidence>
<organism evidence="3 4">
    <name type="scientific">Bordetella genomosp. 13</name>
    <dbReference type="NCBI Taxonomy" id="463040"/>
    <lineage>
        <taxon>Bacteria</taxon>
        <taxon>Pseudomonadati</taxon>
        <taxon>Pseudomonadota</taxon>
        <taxon>Betaproteobacteria</taxon>
        <taxon>Burkholderiales</taxon>
        <taxon>Alcaligenaceae</taxon>
        <taxon>Bordetella</taxon>
    </lineage>
</organism>
<evidence type="ECO:0000313" key="4">
    <source>
        <dbReference type="Proteomes" id="UP000194161"/>
    </source>
</evidence>
<reference evidence="3 4" key="1">
    <citation type="submission" date="2017-05" db="EMBL/GenBank/DDBJ databases">
        <title>Complete and WGS of Bordetella genogroups.</title>
        <authorList>
            <person name="Spilker T."/>
            <person name="LiPuma J."/>
        </authorList>
    </citation>
    <scope>NUCLEOTIDE SEQUENCE [LARGE SCALE GENOMIC DNA]</scope>
    <source>
        <strain evidence="3 4">AU7206</strain>
    </source>
</reference>
<accession>A0A1W6ZA06</accession>
<evidence type="ECO:0008006" key="5">
    <source>
        <dbReference type="Google" id="ProtNLM"/>
    </source>
</evidence>
<feature type="compositionally biased region" description="Low complexity" evidence="1">
    <location>
        <begin position="66"/>
        <end position="101"/>
    </location>
</feature>
<name>A0A1W6ZA06_9BORD</name>
<dbReference type="EMBL" id="CP021111">
    <property type="protein sequence ID" value="ARP94226.1"/>
    <property type="molecule type" value="Genomic_DNA"/>
</dbReference>
<sequence>MIAAGLALLGMLAAAQAHAQSSAQQNGRVYSTTPQPPAYAAPPGGNSALPPMQPQPGQRGVISIQPVVPVVPVMPSAPSAPSRPSMPSSPSYGLPAARPGYAPAPRPQAPVRPSPYGSSYGPVYGR</sequence>
<gene>
    <name evidence="3" type="ORF">CAL15_07440</name>
</gene>
<feature type="chain" id="PRO_5010864257" description="Virulence factor" evidence="2">
    <location>
        <begin position="20"/>
        <end position="126"/>
    </location>
</feature>
<dbReference type="AlphaFoldDB" id="A0A1W6ZA06"/>
<evidence type="ECO:0000313" key="3">
    <source>
        <dbReference type="EMBL" id="ARP94226.1"/>
    </source>
</evidence>
<feature type="region of interest" description="Disordered" evidence="1">
    <location>
        <begin position="18"/>
        <end position="126"/>
    </location>
</feature>
<dbReference type="Proteomes" id="UP000194161">
    <property type="component" value="Chromosome"/>
</dbReference>
<evidence type="ECO:0000256" key="1">
    <source>
        <dbReference type="SAM" id="MobiDB-lite"/>
    </source>
</evidence>
<protein>
    <recommendedName>
        <fullName evidence="5">Virulence factor</fullName>
    </recommendedName>
</protein>
<proteinExistence type="predicted"/>
<feature type="signal peptide" evidence="2">
    <location>
        <begin position="1"/>
        <end position="19"/>
    </location>
</feature>
<feature type="compositionally biased region" description="Pro residues" evidence="1">
    <location>
        <begin position="102"/>
        <end position="113"/>
    </location>
</feature>
<dbReference type="KEGG" id="bgm:CAL15_07440"/>